<dbReference type="OrthoDB" id="9795582at2"/>
<dbReference type="Proteomes" id="UP000321558">
    <property type="component" value="Unassembled WGS sequence"/>
</dbReference>
<evidence type="ECO:0000256" key="1">
    <source>
        <dbReference type="SAM" id="Phobius"/>
    </source>
</evidence>
<feature type="transmembrane region" description="Helical" evidence="1">
    <location>
        <begin position="225"/>
        <end position="246"/>
    </location>
</feature>
<evidence type="ECO:0000313" key="2">
    <source>
        <dbReference type="EMBL" id="GEN87129.1"/>
    </source>
</evidence>
<feature type="transmembrane region" description="Helical" evidence="1">
    <location>
        <begin position="185"/>
        <end position="205"/>
    </location>
</feature>
<dbReference type="STRING" id="582851.GCA_900162665_00993"/>
<dbReference type="InterPro" id="IPR050303">
    <property type="entry name" value="GatZ_KbaZ_carbometab"/>
</dbReference>
<keyword evidence="1" id="KW-0472">Membrane</keyword>
<dbReference type="GO" id="GO:0009401">
    <property type="term" value="P:phosphoenolpyruvate-dependent sugar phosphotransferase system"/>
    <property type="evidence" value="ECO:0007669"/>
    <property type="project" value="InterPro"/>
</dbReference>
<feature type="transmembrane region" description="Helical" evidence="1">
    <location>
        <begin position="107"/>
        <end position="134"/>
    </location>
</feature>
<dbReference type="InterPro" id="IPR004704">
    <property type="entry name" value="PTS_IID_man"/>
</dbReference>
<dbReference type="RefSeq" id="WP_147210136.1">
    <property type="nucleotide sequence ID" value="NZ_BJYM01000006.1"/>
</dbReference>
<keyword evidence="3" id="KW-1185">Reference proteome</keyword>
<dbReference type="PANTHER" id="PTHR32502">
    <property type="entry name" value="N-ACETYLGALACTOSAMINE PERMEASE II COMPONENT-RELATED"/>
    <property type="match status" value="1"/>
</dbReference>
<dbReference type="EMBL" id="BJYM01000006">
    <property type="protein sequence ID" value="GEN87129.1"/>
    <property type="molecule type" value="Genomic_DNA"/>
</dbReference>
<dbReference type="AlphaFoldDB" id="A0A511ZI51"/>
<gene>
    <name evidence="2" type="ORF">OSO01_18680</name>
</gene>
<keyword evidence="1" id="KW-1133">Transmembrane helix</keyword>
<name>A0A511ZI51_9BACI</name>
<evidence type="ECO:0000313" key="3">
    <source>
        <dbReference type="Proteomes" id="UP000321558"/>
    </source>
</evidence>
<accession>A0A511ZI51</accession>
<reference evidence="2 3" key="1">
    <citation type="submission" date="2019-07" db="EMBL/GenBank/DDBJ databases">
        <title>Whole genome shotgun sequence of Oceanobacillus sojae NBRC 105379.</title>
        <authorList>
            <person name="Hosoyama A."/>
            <person name="Uohara A."/>
            <person name="Ohji S."/>
            <person name="Ichikawa N."/>
        </authorList>
    </citation>
    <scope>NUCLEOTIDE SEQUENCE [LARGE SCALE GENOMIC DNA]</scope>
    <source>
        <strain evidence="2 3">NBRC 105379</strain>
    </source>
</reference>
<dbReference type="GO" id="GO:0005886">
    <property type="term" value="C:plasma membrane"/>
    <property type="evidence" value="ECO:0007669"/>
    <property type="project" value="TreeGrafter"/>
</dbReference>
<protein>
    <submittedName>
        <fullName evidence="2">PTS mannose transporter subunit IID</fullName>
    </submittedName>
</protein>
<dbReference type="Pfam" id="PF03613">
    <property type="entry name" value="EIID-AGA"/>
    <property type="match status" value="1"/>
</dbReference>
<sequence length="272" mass="30334">MSDKRKLTKDEKKLMREIFWSSFMLEASYNYERQQALGYSIGMWPAIKRYYKNEKDRAEALERHMNIFNTTPHVVTTITGVATALEKEASENPSFDKKIINNVKIGLMGPFAGIGDSLFWGTLRIIAVGIGLSLAQQGSILGPILFLLLFNVPHMLVRYYGGVFGYKFGTKIMDQANNSGIMQKISKGATIVGLMVIGAMTASMVKLESSLVFTIGDEKIPMQEYLDQIFPLLLPLLYTILMFYLLKKGMKPTTILLVTIAIGIIGSLIGII</sequence>
<proteinExistence type="predicted"/>
<feature type="transmembrane region" description="Helical" evidence="1">
    <location>
        <begin position="253"/>
        <end position="271"/>
    </location>
</feature>
<keyword evidence="1" id="KW-0812">Transmembrane</keyword>
<comment type="caution">
    <text evidence="2">The sequence shown here is derived from an EMBL/GenBank/DDBJ whole genome shotgun (WGS) entry which is preliminary data.</text>
</comment>
<dbReference type="PROSITE" id="PS51108">
    <property type="entry name" value="PTS_EIID"/>
    <property type="match status" value="1"/>
</dbReference>
<dbReference type="PANTHER" id="PTHR32502:SF23">
    <property type="entry name" value="TRANSPORT PROTEIN, PTS SYSTEM"/>
    <property type="match status" value="1"/>
</dbReference>
<feature type="transmembrane region" description="Helical" evidence="1">
    <location>
        <begin position="140"/>
        <end position="164"/>
    </location>
</feature>
<organism evidence="2 3">
    <name type="scientific">Oceanobacillus sojae</name>
    <dbReference type="NCBI Taxonomy" id="582851"/>
    <lineage>
        <taxon>Bacteria</taxon>
        <taxon>Bacillati</taxon>
        <taxon>Bacillota</taxon>
        <taxon>Bacilli</taxon>
        <taxon>Bacillales</taxon>
        <taxon>Bacillaceae</taxon>
        <taxon>Oceanobacillus</taxon>
    </lineage>
</organism>